<reference evidence="1" key="1">
    <citation type="journal article" date="2021" name="PeerJ">
        <title>Extensive microbial diversity within the chicken gut microbiome revealed by metagenomics and culture.</title>
        <authorList>
            <person name="Gilroy R."/>
            <person name="Ravi A."/>
            <person name="Getino M."/>
            <person name="Pursley I."/>
            <person name="Horton D.L."/>
            <person name="Alikhan N.F."/>
            <person name="Baker D."/>
            <person name="Gharbi K."/>
            <person name="Hall N."/>
            <person name="Watson M."/>
            <person name="Adriaenssens E.M."/>
            <person name="Foster-Nyarko E."/>
            <person name="Jarju S."/>
            <person name="Secka A."/>
            <person name="Antonio M."/>
            <person name="Oren A."/>
            <person name="Chaudhuri R.R."/>
            <person name="La Ragione R."/>
            <person name="Hildebrand F."/>
            <person name="Pallen M.J."/>
        </authorList>
    </citation>
    <scope>NUCLEOTIDE SEQUENCE</scope>
    <source>
        <strain evidence="1">Gambia15-2214</strain>
    </source>
</reference>
<gene>
    <name evidence="1" type="ORF">IAA16_10125</name>
</gene>
<protein>
    <recommendedName>
        <fullName evidence="3">Lipoprotein</fullName>
    </recommendedName>
</protein>
<dbReference type="Proteomes" id="UP000823914">
    <property type="component" value="Unassembled WGS sequence"/>
</dbReference>
<dbReference type="AlphaFoldDB" id="A0A9E2L588"/>
<reference evidence="1" key="2">
    <citation type="submission" date="2021-04" db="EMBL/GenBank/DDBJ databases">
        <authorList>
            <person name="Gilroy R."/>
        </authorList>
    </citation>
    <scope>NUCLEOTIDE SEQUENCE</scope>
    <source>
        <strain evidence="1">Gambia15-2214</strain>
    </source>
</reference>
<accession>A0A9E2L588</accession>
<sequence>MKHTKNIARIVAFVLLALTMIGSFIGCKNAAGGDGSEDLTGYYVWKHYPNAEGEQVNYYAQFTKSTLQIYEVTEVDGKVSLYEERLGKRADSQDSSWKLQPIPYTAKGGVLNISATSTHIMYEDKPYTGSYDANGITIPGIFVRSEEDTVTMTKTTDNFFNRIDPNPIFTPGVYVLDYYNSSAVVLDFSETRTVQMYEIVKNETDDVVSWFPCFEPEGTFVAEKGKLTVTASTGVYEGQYSSTKVILPGKLTGTGDPSIDFVKGGDDFTKLERPETIDTGFYATQGFKEGDNIVRSYAEIKGNTIQIYKVTENEAGDIIAWAPVLGKRTGEAPNYTWTEQAAAYTAVSGKQGVFSFTASIGSWKEDKNYKIYGGKGGLATVNPYDNMENYTKAESFFDKLPSTIADGFYVTSGWKNGDGVESKHLAHFKDNTVQVYFLQEKTDGTISVSSPALGTAQDTKTYVPYTLEKGKIKFTGIYCRDDKTRKDYYGSIGLDTVSLPGAFAGSGDAFREFAKTDKDYTAYLPTEQ</sequence>
<evidence type="ECO:0000313" key="2">
    <source>
        <dbReference type="Proteomes" id="UP000823914"/>
    </source>
</evidence>
<organism evidence="1 2">
    <name type="scientific">Candidatus Treponema excrementipullorum</name>
    <dbReference type="NCBI Taxonomy" id="2838768"/>
    <lineage>
        <taxon>Bacteria</taxon>
        <taxon>Pseudomonadati</taxon>
        <taxon>Spirochaetota</taxon>
        <taxon>Spirochaetia</taxon>
        <taxon>Spirochaetales</taxon>
        <taxon>Treponemataceae</taxon>
        <taxon>Treponema</taxon>
    </lineage>
</organism>
<name>A0A9E2L588_9SPIR</name>
<evidence type="ECO:0000313" key="1">
    <source>
        <dbReference type="EMBL" id="MBU3850911.1"/>
    </source>
</evidence>
<comment type="caution">
    <text evidence="1">The sequence shown here is derived from an EMBL/GenBank/DDBJ whole genome shotgun (WGS) entry which is preliminary data.</text>
</comment>
<proteinExistence type="predicted"/>
<dbReference type="EMBL" id="JAHLFV010000232">
    <property type="protein sequence ID" value="MBU3850911.1"/>
    <property type="molecule type" value="Genomic_DNA"/>
</dbReference>
<evidence type="ECO:0008006" key="3">
    <source>
        <dbReference type="Google" id="ProtNLM"/>
    </source>
</evidence>
<dbReference type="PROSITE" id="PS51257">
    <property type="entry name" value="PROKAR_LIPOPROTEIN"/>
    <property type="match status" value="1"/>
</dbReference>